<dbReference type="FunFam" id="3.30.200.20:FF:000268">
    <property type="entry name" value="probable receptor-like serine/threonine-protein kinase At5g57670"/>
    <property type="match status" value="1"/>
</dbReference>
<dbReference type="CDD" id="cd00293">
    <property type="entry name" value="USP-like"/>
    <property type="match status" value="1"/>
</dbReference>
<evidence type="ECO:0000259" key="6">
    <source>
        <dbReference type="PROSITE" id="PS50011"/>
    </source>
</evidence>
<dbReference type="PROSITE" id="PS00108">
    <property type="entry name" value="PROTEIN_KINASE_ST"/>
    <property type="match status" value="1"/>
</dbReference>
<dbReference type="Proteomes" id="UP001237642">
    <property type="component" value="Unassembled WGS sequence"/>
</dbReference>
<dbReference type="EMBL" id="JAUIZM010000001">
    <property type="protein sequence ID" value="KAK1404078.1"/>
    <property type="molecule type" value="Genomic_DNA"/>
</dbReference>
<evidence type="ECO:0000256" key="5">
    <source>
        <dbReference type="PROSITE-ProRule" id="PRU10141"/>
    </source>
</evidence>
<evidence type="ECO:0000313" key="8">
    <source>
        <dbReference type="Proteomes" id="UP001237642"/>
    </source>
</evidence>
<dbReference type="InterPro" id="IPR017441">
    <property type="entry name" value="Protein_kinase_ATP_BS"/>
</dbReference>
<keyword evidence="4 5" id="KW-0067">ATP-binding</keyword>
<dbReference type="FunFam" id="1.10.510.10:FF:000284">
    <property type="entry name" value="Putative receptor-like serine/threonine-protein kinase"/>
    <property type="match status" value="1"/>
</dbReference>
<reference evidence="7" key="1">
    <citation type="submission" date="2023-02" db="EMBL/GenBank/DDBJ databases">
        <title>Genome of toxic invasive species Heracleum sosnowskyi carries increased number of genes despite the absence of recent whole-genome duplications.</title>
        <authorList>
            <person name="Schelkunov M."/>
            <person name="Shtratnikova V."/>
            <person name="Makarenko M."/>
            <person name="Klepikova A."/>
            <person name="Omelchenko D."/>
            <person name="Novikova G."/>
            <person name="Obukhova E."/>
            <person name="Bogdanov V."/>
            <person name="Penin A."/>
            <person name="Logacheva M."/>
        </authorList>
    </citation>
    <scope>NUCLEOTIDE SEQUENCE</scope>
    <source>
        <strain evidence="7">Hsosn_3</strain>
        <tissue evidence="7">Leaf</tissue>
    </source>
</reference>
<keyword evidence="8" id="KW-1185">Reference proteome</keyword>
<dbReference type="InterPro" id="IPR014729">
    <property type="entry name" value="Rossmann-like_a/b/a_fold"/>
</dbReference>
<dbReference type="InterPro" id="IPR008271">
    <property type="entry name" value="Ser/Thr_kinase_AS"/>
</dbReference>
<keyword evidence="7" id="KW-0675">Receptor</keyword>
<dbReference type="AlphaFoldDB" id="A0AAD8JHX8"/>
<dbReference type="InterPro" id="IPR006016">
    <property type="entry name" value="UspA"/>
</dbReference>
<dbReference type="Pfam" id="PF00582">
    <property type="entry name" value="Usp"/>
    <property type="match status" value="1"/>
</dbReference>
<accession>A0AAD8JHX8</accession>
<evidence type="ECO:0000313" key="7">
    <source>
        <dbReference type="EMBL" id="KAK1404078.1"/>
    </source>
</evidence>
<comment type="caution">
    <text evidence="7">The sequence shown here is derived from an EMBL/GenBank/DDBJ whole genome shotgun (WGS) entry which is preliminary data.</text>
</comment>
<dbReference type="PANTHER" id="PTHR47987:SF2">
    <property type="entry name" value="PROTEIN KINASE DOMAIN-CONTAINING PROTEIN"/>
    <property type="match status" value="1"/>
</dbReference>
<evidence type="ECO:0000256" key="2">
    <source>
        <dbReference type="ARBA" id="ARBA00022741"/>
    </source>
</evidence>
<dbReference type="FunFam" id="3.40.50.620:FF:000177">
    <property type="entry name" value="probable receptor-like serine/threonine-protein kinase At5g57670"/>
    <property type="match status" value="1"/>
</dbReference>
<keyword evidence="3 7" id="KW-0418">Kinase</keyword>
<dbReference type="Pfam" id="PF00069">
    <property type="entry name" value="Pkinase"/>
    <property type="match status" value="1"/>
</dbReference>
<dbReference type="SUPFAM" id="SSF56112">
    <property type="entry name" value="Protein kinase-like (PK-like)"/>
    <property type="match status" value="1"/>
</dbReference>
<protein>
    <submittedName>
        <fullName evidence="7">Receptor-like serine/threonine-protein kinase</fullName>
    </submittedName>
</protein>
<dbReference type="Gene3D" id="3.30.200.20">
    <property type="entry name" value="Phosphorylase Kinase, domain 1"/>
    <property type="match status" value="1"/>
</dbReference>
<name>A0AAD8JHX8_9APIA</name>
<keyword evidence="2 5" id="KW-0547">Nucleotide-binding</keyword>
<dbReference type="PANTHER" id="PTHR47987">
    <property type="entry name" value="OS08G0249100 PROTEIN"/>
    <property type="match status" value="1"/>
</dbReference>
<feature type="domain" description="Protein kinase" evidence="6">
    <location>
        <begin position="404"/>
        <end position="682"/>
    </location>
</feature>
<sequence>MSQHGITTGDSCSDRTVMVGVKMGSKSRELLTWALVKVAQTGDRVIALHVLGDHEIVDQDGKSSLLTLVKAFDSVLAVYEGFCNLKQVDLKLKICRGSSVRKILVREAKSYFATEIIVGTAQNHHSLRSSVSVAKYCAKKLSKNCSVLAVNNGKIAFHKDTSSNSNLGAAKGVEEDHRNSILSALLCSSSKECNILSDANPMLKCEHDISANLGQTQMKYGYDLEERVRNCSLCSPDCHAVDNTCALSMDDYSANSEGCNSMAIVPVGKSQSLSTNESPETKPGWPLLCRAGSTPWVTGRSSSPSVSQISVVQWAMRLPSRSCASSFDFSERLGYFRCDEGQFSELNGENGAVVPVGNGILIAPSFPSTANRSLPEELDGLHEKYSATCRLFQYNELLSATSQFIPDNLIGKGGNSHVYRGCLSDGKELAVKILKKSDDVLKEFVLEIEIITALCHKNVISLFGFCFEDSNLLLVYDLQSRGSLEDNLHGDKKDLLAFGWSERYKVAVGIAEALEYIHNISCKPVIHRDVKSSNILLSDDFEPQLSDFGLAKWASTTSSYLTCTDVAGTFGYLAPEYFMHGKVNDKIDVFAFGVVLLELLSGRKPISSGHPKGEESLVMWARPVLNGGKFAQIFDPSLDTNYDDDLMERMALAATLCIRRSPRARPHISPVLKLLQGDVEILKWARLQVNTSEGSDAMLQINNPEDTDTYDDEGLSNVTLNNHLSLALHDIDESSLSASSIEQSISLEDYLRDRWSHSSSFD</sequence>
<feature type="binding site" evidence="5">
    <location>
        <position position="432"/>
    </location>
    <ligand>
        <name>ATP</name>
        <dbReference type="ChEBI" id="CHEBI:30616"/>
    </ligand>
</feature>
<dbReference type="SMART" id="SM00220">
    <property type="entry name" value="S_TKc"/>
    <property type="match status" value="1"/>
</dbReference>
<dbReference type="GO" id="GO:0004672">
    <property type="term" value="F:protein kinase activity"/>
    <property type="evidence" value="ECO:0007669"/>
    <property type="project" value="InterPro"/>
</dbReference>
<dbReference type="InterPro" id="IPR000719">
    <property type="entry name" value="Prot_kinase_dom"/>
</dbReference>
<evidence type="ECO:0000256" key="3">
    <source>
        <dbReference type="ARBA" id="ARBA00022777"/>
    </source>
</evidence>
<dbReference type="InterPro" id="IPR011009">
    <property type="entry name" value="Kinase-like_dom_sf"/>
</dbReference>
<organism evidence="7 8">
    <name type="scientific">Heracleum sosnowskyi</name>
    <dbReference type="NCBI Taxonomy" id="360622"/>
    <lineage>
        <taxon>Eukaryota</taxon>
        <taxon>Viridiplantae</taxon>
        <taxon>Streptophyta</taxon>
        <taxon>Embryophyta</taxon>
        <taxon>Tracheophyta</taxon>
        <taxon>Spermatophyta</taxon>
        <taxon>Magnoliopsida</taxon>
        <taxon>eudicotyledons</taxon>
        <taxon>Gunneridae</taxon>
        <taxon>Pentapetalae</taxon>
        <taxon>asterids</taxon>
        <taxon>campanulids</taxon>
        <taxon>Apiales</taxon>
        <taxon>Apiaceae</taxon>
        <taxon>Apioideae</taxon>
        <taxon>apioid superclade</taxon>
        <taxon>Tordylieae</taxon>
        <taxon>Tordyliinae</taxon>
        <taxon>Heracleum</taxon>
    </lineage>
</organism>
<dbReference type="InterPro" id="IPR046958">
    <property type="entry name" value="RBK1/2/STUNTED"/>
</dbReference>
<evidence type="ECO:0000256" key="1">
    <source>
        <dbReference type="ARBA" id="ARBA00022679"/>
    </source>
</evidence>
<dbReference type="PROSITE" id="PS00107">
    <property type="entry name" value="PROTEIN_KINASE_ATP"/>
    <property type="match status" value="1"/>
</dbReference>
<proteinExistence type="predicted"/>
<dbReference type="GO" id="GO:0005524">
    <property type="term" value="F:ATP binding"/>
    <property type="evidence" value="ECO:0007669"/>
    <property type="project" value="UniProtKB-UniRule"/>
</dbReference>
<dbReference type="Gene3D" id="3.40.50.620">
    <property type="entry name" value="HUPs"/>
    <property type="match status" value="1"/>
</dbReference>
<dbReference type="Gene3D" id="1.10.510.10">
    <property type="entry name" value="Transferase(Phosphotransferase) domain 1"/>
    <property type="match status" value="1"/>
</dbReference>
<dbReference type="SUPFAM" id="SSF52402">
    <property type="entry name" value="Adenine nucleotide alpha hydrolases-like"/>
    <property type="match status" value="1"/>
</dbReference>
<keyword evidence="1" id="KW-0808">Transferase</keyword>
<evidence type="ECO:0000256" key="4">
    <source>
        <dbReference type="ARBA" id="ARBA00022840"/>
    </source>
</evidence>
<reference evidence="7" key="2">
    <citation type="submission" date="2023-05" db="EMBL/GenBank/DDBJ databases">
        <authorList>
            <person name="Schelkunov M.I."/>
        </authorList>
    </citation>
    <scope>NUCLEOTIDE SEQUENCE</scope>
    <source>
        <strain evidence="7">Hsosn_3</strain>
        <tissue evidence="7">Leaf</tissue>
    </source>
</reference>
<gene>
    <name evidence="7" type="ORF">POM88_003683</name>
</gene>
<dbReference type="PROSITE" id="PS50011">
    <property type="entry name" value="PROTEIN_KINASE_DOM"/>
    <property type="match status" value="1"/>
</dbReference>